<proteinExistence type="predicted"/>
<name>A0A8S5MFC8_9CAUD</name>
<protein>
    <submittedName>
        <fullName evidence="1">Uncharacterized protein</fullName>
    </submittedName>
</protein>
<organism evidence="1">
    <name type="scientific">Siphoviridae sp. ctS1E53</name>
    <dbReference type="NCBI Taxonomy" id="2826340"/>
    <lineage>
        <taxon>Viruses</taxon>
        <taxon>Duplodnaviria</taxon>
        <taxon>Heunggongvirae</taxon>
        <taxon>Uroviricota</taxon>
        <taxon>Caudoviricetes</taxon>
    </lineage>
</organism>
<dbReference type="EMBL" id="BK014885">
    <property type="protein sequence ID" value="DAD80635.1"/>
    <property type="molecule type" value="Genomic_DNA"/>
</dbReference>
<accession>A0A8S5MFC8</accession>
<sequence length="140" mass="14475">MAEFTNAALQTVASNQNVILTETPVCPSRCIVHREGSGIVTLRGMTNQCKARFRVTFGGNIALPAGGTAGPISVAIAIAGEPLPASKAIVTPAAAEQFFNVFVDTFIDVPAGCCVTVAVENTSGVDIEVQNANLIVTREA</sequence>
<reference evidence="1" key="1">
    <citation type="journal article" date="2021" name="Proc. Natl. Acad. Sci. U.S.A.">
        <title>A Catalog of Tens of Thousands of Viruses from Human Metagenomes Reveals Hidden Associations with Chronic Diseases.</title>
        <authorList>
            <person name="Tisza M.J."/>
            <person name="Buck C.B."/>
        </authorList>
    </citation>
    <scope>NUCLEOTIDE SEQUENCE</scope>
    <source>
        <strain evidence="1">CtS1E53</strain>
    </source>
</reference>
<evidence type="ECO:0000313" key="1">
    <source>
        <dbReference type="EMBL" id="DAD80635.1"/>
    </source>
</evidence>